<name>A0AAV1HJJ1_XYRNO</name>
<dbReference type="AlphaFoldDB" id="A0AAV1HJJ1"/>
<dbReference type="Proteomes" id="UP001178508">
    <property type="component" value="Chromosome 22"/>
</dbReference>
<protein>
    <submittedName>
        <fullName evidence="1">Uncharacterized protein</fullName>
    </submittedName>
</protein>
<sequence>MDPSLEIFFSAVYGLEDGAQSLTTDITLIAHHGRVVCPHSHPDSLCAENPTTENSGLRVSGGCGRSADDEVMEMLGGHGHYDAGWLLLWNYHLLKGPLVVWVCNSGLNLPPMCSIWMTSSAPVLWWAKFAKLQRLNKCGKEIISGWAVFRRYIHVRKKLNTVSYRRRQMRKKKHLFSKCKVYIVL</sequence>
<dbReference type="EMBL" id="OY660885">
    <property type="protein sequence ID" value="CAJ1085201.1"/>
    <property type="molecule type" value="Genomic_DNA"/>
</dbReference>
<keyword evidence="2" id="KW-1185">Reference proteome</keyword>
<reference evidence="1" key="1">
    <citation type="submission" date="2023-08" db="EMBL/GenBank/DDBJ databases">
        <authorList>
            <person name="Alioto T."/>
            <person name="Alioto T."/>
            <person name="Gomez Garrido J."/>
        </authorList>
    </citation>
    <scope>NUCLEOTIDE SEQUENCE</scope>
</reference>
<organism evidence="1 2">
    <name type="scientific">Xyrichtys novacula</name>
    <name type="common">Pearly razorfish</name>
    <name type="synonym">Hemipteronotus novacula</name>
    <dbReference type="NCBI Taxonomy" id="13765"/>
    <lineage>
        <taxon>Eukaryota</taxon>
        <taxon>Metazoa</taxon>
        <taxon>Chordata</taxon>
        <taxon>Craniata</taxon>
        <taxon>Vertebrata</taxon>
        <taxon>Euteleostomi</taxon>
        <taxon>Actinopterygii</taxon>
        <taxon>Neopterygii</taxon>
        <taxon>Teleostei</taxon>
        <taxon>Neoteleostei</taxon>
        <taxon>Acanthomorphata</taxon>
        <taxon>Eupercaria</taxon>
        <taxon>Labriformes</taxon>
        <taxon>Labridae</taxon>
        <taxon>Xyrichtys</taxon>
    </lineage>
</organism>
<proteinExistence type="predicted"/>
<gene>
    <name evidence="1" type="ORF">XNOV1_A017143</name>
</gene>
<accession>A0AAV1HJJ1</accession>
<evidence type="ECO:0000313" key="2">
    <source>
        <dbReference type="Proteomes" id="UP001178508"/>
    </source>
</evidence>
<evidence type="ECO:0000313" key="1">
    <source>
        <dbReference type="EMBL" id="CAJ1085201.1"/>
    </source>
</evidence>